<name>A0ACC8XBI1_9FIRM</name>
<evidence type="ECO:0000313" key="1">
    <source>
        <dbReference type="EMBL" id="ONI40043.1"/>
    </source>
</evidence>
<accession>A0ACC8XBI1</accession>
<gene>
    <name evidence="1" type="ORF">AN396_06755</name>
</gene>
<protein>
    <submittedName>
        <fullName evidence="1">Uncharacterized protein</fullName>
    </submittedName>
</protein>
<dbReference type="Proteomes" id="UP000188605">
    <property type="component" value="Unassembled WGS sequence"/>
</dbReference>
<reference evidence="1" key="1">
    <citation type="submission" date="2016-08" db="EMBL/GenBank/DDBJ databases">
        <authorList>
            <person name="Ngugi D.K."/>
            <person name="Miyake S."/>
            <person name="Stingl U."/>
        </authorList>
    </citation>
    <scope>NUCLEOTIDE SEQUENCE</scope>
    <source>
        <strain evidence="1">SCG-B11WGA-EpuloA1</strain>
    </source>
</reference>
<proteinExistence type="predicted"/>
<sequence length="93" mass="10900">MDYNTCKLCKRFIKVANDSTNILICNACWNDKEKVYKFVETYLEKKPKASFNQMYDRTGLPASMIKALIAEKKVKTENEDLVLRFNLKIKDII</sequence>
<evidence type="ECO:0000313" key="2">
    <source>
        <dbReference type="Proteomes" id="UP000188605"/>
    </source>
</evidence>
<organism evidence="1 2">
    <name type="scientific">Candidatus Epulonipiscium fishelsonii</name>
    <dbReference type="NCBI Taxonomy" id="77094"/>
    <lineage>
        <taxon>Bacteria</taxon>
        <taxon>Bacillati</taxon>
        <taxon>Bacillota</taxon>
        <taxon>Clostridia</taxon>
        <taxon>Lachnospirales</taxon>
        <taxon>Lachnospiraceae</taxon>
        <taxon>Candidatus Epulonipiscium</taxon>
    </lineage>
</organism>
<dbReference type="EMBL" id="LJDB01000057">
    <property type="protein sequence ID" value="ONI40043.1"/>
    <property type="molecule type" value="Genomic_DNA"/>
</dbReference>
<comment type="caution">
    <text evidence="1">The sequence shown here is derived from an EMBL/GenBank/DDBJ whole genome shotgun (WGS) entry which is preliminary data.</text>
</comment>
<keyword evidence="2" id="KW-1185">Reference proteome</keyword>